<evidence type="ECO:0000313" key="9">
    <source>
        <dbReference type="Proteomes" id="UP000553766"/>
    </source>
</evidence>
<feature type="transmembrane region" description="Helical" evidence="6">
    <location>
        <begin position="42"/>
        <end position="59"/>
    </location>
</feature>
<gene>
    <name evidence="8" type="ORF">FHS89_002884</name>
</gene>
<evidence type="ECO:0000259" key="7">
    <source>
        <dbReference type="Pfam" id="PF00892"/>
    </source>
</evidence>
<proteinExistence type="inferred from homology"/>
<comment type="subcellular location">
    <subcellularLocation>
        <location evidence="1">Membrane</location>
        <topology evidence="1">Multi-pass membrane protein</topology>
    </subcellularLocation>
</comment>
<sequence length="284" mass="29877">MIENKPLAALFMLTAAAFVAGSTLFAKALGVAGMHPFQVSSGRFIFALLGLAVASLILRPRIIRPNLPLHTLRVVLGWLGVTCMFAAVAVMPVGEATAISFLNPIIAMILAIPLLGERVGPWRWAAAVIAFAGALILIQPGADAFQPAALIALLGAVFMGAEVITIKRLTRAEKPLQILIVNNVIGVVIACSVASFVWVWPTPLLWGLMAGTGLLMVCAQACFLNAMGRADASFVGPVFYATLVFAALYDFVIYGVVPVPTAIAGALLILAGAALMVWRESRKA</sequence>
<dbReference type="InterPro" id="IPR000620">
    <property type="entry name" value="EamA_dom"/>
</dbReference>
<evidence type="ECO:0000256" key="3">
    <source>
        <dbReference type="ARBA" id="ARBA00022692"/>
    </source>
</evidence>
<feature type="transmembrane region" description="Helical" evidence="6">
    <location>
        <begin position="148"/>
        <end position="166"/>
    </location>
</feature>
<feature type="transmembrane region" description="Helical" evidence="6">
    <location>
        <begin position="204"/>
        <end position="226"/>
    </location>
</feature>
<dbReference type="PANTHER" id="PTHR22911">
    <property type="entry name" value="ACYL-MALONYL CONDENSING ENZYME-RELATED"/>
    <property type="match status" value="1"/>
</dbReference>
<accession>A0A840WT39</accession>
<comment type="similarity">
    <text evidence="2">Belongs to the drug/metabolite transporter (DMT) superfamily. 10 TMS drug/metabolite exporter (DME) (TC 2.A.7.3) family.</text>
</comment>
<feature type="transmembrane region" description="Helical" evidence="6">
    <location>
        <begin position="238"/>
        <end position="256"/>
    </location>
</feature>
<dbReference type="RefSeq" id="WP_246413932.1">
    <property type="nucleotide sequence ID" value="NZ_JACIJS010000009.1"/>
</dbReference>
<evidence type="ECO:0000256" key="2">
    <source>
        <dbReference type="ARBA" id="ARBA00009853"/>
    </source>
</evidence>
<dbReference type="Proteomes" id="UP000553766">
    <property type="component" value="Unassembled WGS sequence"/>
</dbReference>
<dbReference type="EMBL" id="JACIJS010000009">
    <property type="protein sequence ID" value="MBB5516842.1"/>
    <property type="molecule type" value="Genomic_DNA"/>
</dbReference>
<protein>
    <submittedName>
        <fullName evidence="8">Drug/metabolite transporter (DMT)-like permease</fullName>
    </submittedName>
</protein>
<reference evidence="8 9" key="1">
    <citation type="submission" date="2020-08" db="EMBL/GenBank/DDBJ databases">
        <title>Genomic Encyclopedia of Type Strains, Phase IV (KMG-IV): sequencing the most valuable type-strain genomes for metagenomic binning, comparative biology and taxonomic classification.</title>
        <authorList>
            <person name="Goeker M."/>
        </authorList>
    </citation>
    <scope>NUCLEOTIDE SEQUENCE [LARGE SCALE GENOMIC DNA]</scope>
    <source>
        <strain evidence="8 9">DSM 103377</strain>
    </source>
</reference>
<evidence type="ECO:0000313" key="8">
    <source>
        <dbReference type="EMBL" id="MBB5516842.1"/>
    </source>
</evidence>
<keyword evidence="3 6" id="KW-0812">Transmembrane</keyword>
<feature type="transmembrane region" description="Helical" evidence="6">
    <location>
        <begin position="262"/>
        <end position="278"/>
    </location>
</feature>
<dbReference type="Pfam" id="PF00892">
    <property type="entry name" value="EamA"/>
    <property type="match status" value="2"/>
</dbReference>
<dbReference type="GO" id="GO:0016020">
    <property type="term" value="C:membrane"/>
    <property type="evidence" value="ECO:0007669"/>
    <property type="project" value="UniProtKB-SubCell"/>
</dbReference>
<evidence type="ECO:0000256" key="5">
    <source>
        <dbReference type="ARBA" id="ARBA00023136"/>
    </source>
</evidence>
<feature type="transmembrane region" description="Helical" evidence="6">
    <location>
        <begin position="71"/>
        <end position="90"/>
    </location>
</feature>
<dbReference type="AlphaFoldDB" id="A0A840WT39"/>
<comment type="caution">
    <text evidence="8">The sequence shown here is derived from an EMBL/GenBank/DDBJ whole genome shotgun (WGS) entry which is preliminary data.</text>
</comment>
<evidence type="ECO:0000256" key="6">
    <source>
        <dbReference type="SAM" id="Phobius"/>
    </source>
</evidence>
<dbReference type="SUPFAM" id="SSF103481">
    <property type="entry name" value="Multidrug resistance efflux transporter EmrE"/>
    <property type="match status" value="2"/>
</dbReference>
<dbReference type="InterPro" id="IPR037185">
    <property type="entry name" value="EmrE-like"/>
</dbReference>
<name>A0A840WT39_9RHOB</name>
<feature type="transmembrane region" description="Helical" evidence="6">
    <location>
        <begin position="96"/>
        <end position="115"/>
    </location>
</feature>
<keyword evidence="4 6" id="KW-1133">Transmembrane helix</keyword>
<feature type="transmembrane region" description="Helical" evidence="6">
    <location>
        <begin position="122"/>
        <end position="142"/>
    </location>
</feature>
<feature type="domain" description="EamA" evidence="7">
    <location>
        <begin position="8"/>
        <end position="138"/>
    </location>
</feature>
<feature type="transmembrane region" description="Helical" evidence="6">
    <location>
        <begin position="178"/>
        <end position="198"/>
    </location>
</feature>
<feature type="domain" description="EamA" evidence="7">
    <location>
        <begin position="148"/>
        <end position="277"/>
    </location>
</feature>
<evidence type="ECO:0000256" key="4">
    <source>
        <dbReference type="ARBA" id="ARBA00022989"/>
    </source>
</evidence>
<organism evidence="8 9">
    <name type="scientific">Rubricella aquisinus</name>
    <dbReference type="NCBI Taxonomy" id="2028108"/>
    <lineage>
        <taxon>Bacteria</taxon>
        <taxon>Pseudomonadati</taxon>
        <taxon>Pseudomonadota</taxon>
        <taxon>Alphaproteobacteria</taxon>
        <taxon>Rhodobacterales</taxon>
        <taxon>Paracoccaceae</taxon>
        <taxon>Rubricella</taxon>
    </lineage>
</organism>
<evidence type="ECO:0000256" key="1">
    <source>
        <dbReference type="ARBA" id="ARBA00004141"/>
    </source>
</evidence>
<keyword evidence="5 6" id="KW-0472">Membrane</keyword>
<keyword evidence="9" id="KW-1185">Reference proteome</keyword>
<dbReference type="PANTHER" id="PTHR22911:SF6">
    <property type="entry name" value="SOLUTE CARRIER FAMILY 35 MEMBER G1"/>
    <property type="match status" value="1"/>
</dbReference>